<sequence length="279" mass="29597">MLDPLQFAISLGLNVALYTTGALLTREAVVRWKKGWGSVLLLGCAYGILEEGLALSTMFNPNAPPVIGNYGLYGHVGGISWVWALFIDGFHAVWSIALPILLLHLALPALRGKSLLGPREVIVTMCILAIDVLTGMVLVGSSEHFWAGPTLWSVSLVVIAILIGAARGAPADLFTPWRKFPTIGPRGAALLGLCVFPSYLLLLVLWRGAGGPLVGPLLLLGILGIMDALFIGLVRRWVGRAAHDPVLVALAAGLIAPLCVYGFIAQVSTGLGPPGRYRR</sequence>
<proteinExistence type="predicted"/>
<gene>
    <name evidence="2" type="ORF">B1B_09118</name>
</gene>
<evidence type="ECO:0000256" key="1">
    <source>
        <dbReference type="SAM" id="Phobius"/>
    </source>
</evidence>
<keyword evidence="1" id="KW-1133">Transmembrane helix</keyword>
<dbReference type="EMBL" id="AUZY01005984">
    <property type="protein sequence ID" value="EQD55976.1"/>
    <property type="molecule type" value="Genomic_DNA"/>
</dbReference>
<feature type="transmembrane region" description="Helical" evidence="1">
    <location>
        <begin position="246"/>
        <end position="264"/>
    </location>
</feature>
<feature type="transmembrane region" description="Helical" evidence="1">
    <location>
        <begin position="121"/>
        <end position="139"/>
    </location>
</feature>
<reference evidence="2" key="1">
    <citation type="submission" date="2013-08" db="EMBL/GenBank/DDBJ databases">
        <authorList>
            <person name="Mendez C."/>
            <person name="Richter M."/>
            <person name="Ferrer M."/>
            <person name="Sanchez J."/>
        </authorList>
    </citation>
    <scope>NUCLEOTIDE SEQUENCE</scope>
</reference>
<feature type="transmembrane region" description="Helical" evidence="1">
    <location>
        <begin position="187"/>
        <end position="207"/>
    </location>
</feature>
<feature type="transmembrane region" description="Helical" evidence="1">
    <location>
        <begin position="213"/>
        <end position="234"/>
    </location>
</feature>
<feature type="transmembrane region" description="Helical" evidence="1">
    <location>
        <begin position="145"/>
        <end position="166"/>
    </location>
</feature>
<accession>T1A5P8</accession>
<keyword evidence="1" id="KW-0812">Transmembrane</keyword>
<evidence type="ECO:0000313" key="2">
    <source>
        <dbReference type="EMBL" id="EQD55976.1"/>
    </source>
</evidence>
<feature type="transmembrane region" description="Helical" evidence="1">
    <location>
        <begin position="6"/>
        <end position="24"/>
    </location>
</feature>
<feature type="transmembrane region" description="Helical" evidence="1">
    <location>
        <begin position="79"/>
        <end position="109"/>
    </location>
</feature>
<organism evidence="2">
    <name type="scientific">mine drainage metagenome</name>
    <dbReference type="NCBI Taxonomy" id="410659"/>
    <lineage>
        <taxon>unclassified sequences</taxon>
        <taxon>metagenomes</taxon>
        <taxon>ecological metagenomes</taxon>
    </lineage>
</organism>
<dbReference type="AlphaFoldDB" id="T1A5P8"/>
<protein>
    <submittedName>
        <fullName evidence="2">Uncharacterized protein</fullName>
    </submittedName>
</protein>
<feature type="transmembrane region" description="Helical" evidence="1">
    <location>
        <begin position="36"/>
        <end position="59"/>
    </location>
</feature>
<comment type="caution">
    <text evidence="2">The sequence shown here is derived from an EMBL/GenBank/DDBJ whole genome shotgun (WGS) entry which is preliminary data.</text>
</comment>
<reference evidence="2" key="2">
    <citation type="journal article" date="2014" name="ISME J.">
        <title>Microbial stratification in low pH oxic and suboxic macroscopic growths along an acid mine drainage.</title>
        <authorList>
            <person name="Mendez-Garcia C."/>
            <person name="Mesa V."/>
            <person name="Sprenger R.R."/>
            <person name="Richter M."/>
            <person name="Diez M.S."/>
            <person name="Solano J."/>
            <person name="Bargiela R."/>
            <person name="Golyshina O.V."/>
            <person name="Manteca A."/>
            <person name="Ramos J.L."/>
            <person name="Gallego J.R."/>
            <person name="Llorente I."/>
            <person name="Martins Dos Santos V.A."/>
            <person name="Jensen O.N."/>
            <person name="Pelaez A.I."/>
            <person name="Sanchez J."/>
            <person name="Ferrer M."/>
        </authorList>
    </citation>
    <scope>NUCLEOTIDE SEQUENCE</scope>
</reference>
<name>T1A5P8_9ZZZZ</name>
<keyword evidence="1" id="KW-0472">Membrane</keyword>